<feature type="compositionally biased region" description="Low complexity" evidence="1">
    <location>
        <begin position="40"/>
        <end position="52"/>
    </location>
</feature>
<evidence type="ECO:0000256" key="1">
    <source>
        <dbReference type="SAM" id="MobiDB-lite"/>
    </source>
</evidence>
<gene>
    <name evidence="2" type="ORF">F2Q69_00022315</name>
</gene>
<accession>A0A8S9QPE2</accession>
<sequence>MPSSTIRNKEQSLLFLDIALLECTIRKENRSVSIDNNTRSSTDTSQQMSTDTPNTSIDSCELLPINTSIRTSIDIRP</sequence>
<comment type="caution">
    <text evidence="2">The sequence shown here is derived from an EMBL/GenBank/DDBJ whole genome shotgun (WGS) entry which is preliminary data.</text>
</comment>
<dbReference type="AlphaFoldDB" id="A0A8S9QPE2"/>
<name>A0A8S9QPE2_BRACR</name>
<organism evidence="2 3">
    <name type="scientific">Brassica cretica</name>
    <name type="common">Mustard</name>
    <dbReference type="NCBI Taxonomy" id="69181"/>
    <lineage>
        <taxon>Eukaryota</taxon>
        <taxon>Viridiplantae</taxon>
        <taxon>Streptophyta</taxon>
        <taxon>Embryophyta</taxon>
        <taxon>Tracheophyta</taxon>
        <taxon>Spermatophyta</taxon>
        <taxon>Magnoliopsida</taxon>
        <taxon>eudicotyledons</taxon>
        <taxon>Gunneridae</taxon>
        <taxon>Pentapetalae</taxon>
        <taxon>rosids</taxon>
        <taxon>malvids</taxon>
        <taxon>Brassicales</taxon>
        <taxon>Brassicaceae</taxon>
        <taxon>Brassiceae</taxon>
        <taxon>Brassica</taxon>
    </lineage>
</organism>
<evidence type="ECO:0000313" key="2">
    <source>
        <dbReference type="EMBL" id="KAF3541732.1"/>
    </source>
</evidence>
<proteinExistence type="predicted"/>
<feature type="region of interest" description="Disordered" evidence="1">
    <location>
        <begin position="31"/>
        <end position="61"/>
    </location>
</feature>
<dbReference type="EMBL" id="QGKX02001290">
    <property type="protein sequence ID" value="KAF3541732.1"/>
    <property type="molecule type" value="Genomic_DNA"/>
</dbReference>
<protein>
    <submittedName>
        <fullName evidence="2">Uncharacterized protein</fullName>
    </submittedName>
</protein>
<reference evidence="2" key="1">
    <citation type="submission" date="2019-12" db="EMBL/GenBank/DDBJ databases">
        <title>Genome sequencing and annotation of Brassica cretica.</title>
        <authorList>
            <person name="Studholme D.J."/>
            <person name="Sarris P."/>
        </authorList>
    </citation>
    <scope>NUCLEOTIDE SEQUENCE</scope>
    <source>
        <strain evidence="2">PFS-109/04</strain>
        <tissue evidence="2">Leaf</tissue>
    </source>
</reference>
<evidence type="ECO:0000313" key="3">
    <source>
        <dbReference type="Proteomes" id="UP000712600"/>
    </source>
</evidence>
<dbReference type="Proteomes" id="UP000712600">
    <property type="component" value="Unassembled WGS sequence"/>
</dbReference>